<protein>
    <submittedName>
        <fullName evidence="2">Uncharacterized protein</fullName>
    </submittedName>
</protein>
<evidence type="ECO:0000313" key="2">
    <source>
        <dbReference type="EMBL" id="KAK6319942.1"/>
    </source>
</evidence>
<feature type="compositionally biased region" description="Basic and acidic residues" evidence="1">
    <location>
        <begin position="117"/>
        <end position="128"/>
    </location>
</feature>
<feature type="region of interest" description="Disordered" evidence="1">
    <location>
        <begin position="1"/>
        <end position="77"/>
    </location>
</feature>
<feature type="compositionally biased region" description="Basic and acidic residues" evidence="1">
    <location>
        <begin position="26"/>
        <end position="46"/>
    </location>
</feature>
<gene>
    <name evidence="2" type="ORF">J4Q44_G00090490</name>
</gene>
<accession>A0AAN8RAP6</accession>
<reference evidence="2 3" key="1">
    <citation type="submission" date="2021-04" db="EMBL/GenBank/DDBJ databases">
        <authorList>
            <person name="De Guttry C."/>
            <person name="Zahm M."/>
            <person name="Klopp C."/>
            <person name="Cabau C."/>
            <person name="Louis A."/>
            <person name="Berthelot C."/>
            <person name="Parey E."/>
            <person name="Roest Crollius H."/>
            <person name="Montfort J."/>
            <person name="Robinson-Rechavi M."/>
            <person name="Bucao C."/>
            <person name="Bouchez O."/>
            <person name="Gislard M."/>
            <person name="Lluch J."/>
            <person name="Milhes M."/>
            <person name="Lampietro C."/>
            <person name="Lopez Roques C."/>
            <person name="Donnadieu C."/>
            <person name="Braasch I."/>
            <person name="Desvignes T."/>
            <person name="Postlethwait J."/>
            <person name="Bobe J."/>
            <person name="Wedekind C."/>
            <person name="Guiguen Y."/>
        </authorList>
    </citation>
    <scope>NUCLEOTIDE SEQUENCE [LARGE SCALE GENOMIC DNA]</scope>
    <source>
        <strain evidence="2">Cs_M1</strain>
        <tissue evidence="2">Blood</tissue>
    </source>
</reference>
<feature type="compositionally biased region" description="Polar residues" evidence="1">
    <location>
        <begin position="7"/>
        <end position="24"/>
    </location>
</feature>
<evidence type="ECO:0000256" key="1">
    <source>
        <dbReference type="SAM" id="MobiDB-lite"/>
    </source>
</evidence>
<proteinExistence type="predicted"/>
<name>A0AAN8RAP6_9TELE</name>
<dbReference type="AlphaFoldDB" id="A0AAN8RAP6"/>
<keyword evidence="3" id="KW-1185">Reference proteome</keyword>
<organism evidence="2 3">
    <name type="scientific">Coregonus suidteri</name>
    <dbReference type="NCBI Taxonomy" id="861788"/>
    <lineage>
        <taxon>Eukaryota</taxon>
        <taxon>Metazoa</taxon>
        <taxon>Chordata</taxon>
        <taxon>Craniata</taxon>
        <taxon>Vertebrata</taxon>
        <taxon>Euteleostomi</taxon>
        <taxon>Actinopterygii</taxon>
        <taxon>Neopterygii</taxon>
        <taxon>Teleostei</taxon>
        <taxon>Protacanthopterygii</taxon>
        <taxon>Salmoniformes</taxon>
        <taxon>Salmonidae</taxon>
        <taxon>Coregoninae</taxon>
        <taxon>Coregonus</taxon>
    </lineage>
</organism>
<comment type="caution">
    <text evidence="2">The sequence shown here is derived from an EMBL/GenBank/DDBJ whole genome shotgun (WGS) entry which is preliminary data.</text>
</comment>
<dbReference type="Proteomes" id="UP001356427">
    <property type="component" value="Unassembled WGS sequence"/>
</dbReference>
<dbReference type="EMBL" id="JAGTTL010000007">
    <property type="protein sequence ID" value="KAK6319942.1"/>
    <property type="molecule type" value="Genomic_DNA"/>
</dbReference>
<feature type="region of interest" description="Disordered" evidence="1">
    <location>
        <begin position="104"/>
        <end position="136"/>
    </location>
</feature>
<sequence>MEEYRNSKMTWENESGLKDNQNPMGESRDQSAKDECVSKDIPREDTDVVDGEAQTVESDSRQRNLHVTDVSDQSSEVGPVGCLETLMDDSPQTVHCKVIDSVQATHGSDPGCTDVKGGGESHQGKDKPSSVLQPPAGSLEWFASLQFGSADGPTTSQTWSMC</sequence>
<evidence type="ECO:0000313" key="3">
    <source>
        <dbReference type="Proteomes" id="UP001356427"/>
    </source>
</evidence>